<protein>
    <submittedName>
        <fullName evidence="2">Uncharacterized protein</fullName>
    </submittedName>
</protein>
<accession>A0ABN9U2T4</accession>
<sequence length="150" mass="16064">MCCCQESARGAPGLPPRALRPQHGRRRRGPGRGDAPPAPLGRGLRRARRRDAWGGVEDTGENICDRLAREGAVTTVVNGRDWAPACSVSNVNELMDDLADLGLVKTLLRSASGLSNETREIKAPEELDLPPGDILQMAPGELFCTALGWG</sequence>
<evidence type="ECO:0000313" key="2">
    <source>
        <dbReference type="EMBL" id="CAK0853125.1"/>
    </source>
</evidence>
<dbReference type="Proteomes" id="UP001189429">
    <property type="component" value="Unassembled WGS sequence"/>
</dbReference>
<organism evidence="2 3">
    <name type="scientific">Prorocentrum cordatum</name>
    <dbReference type="NCBI Taxonomy" id="2364126"/>
    <lineage>
        <taxon>Eukaryota</taxon>
        <taxon>Sar</taxon>
        <taxon>Alveolata</taxon>
        <taxon>Dinophyceae</taxon>
        <taxon>Prorocentrales</taxon>
        <taxon>Prorocentraceae</taxon>
        <taxon>Prorocentrum</taxon>
    </lineage>
</organism>
<keyword evidence="3" id="KW-1185">Reference proteome</keyword>
<proteinExistence type="predicted"/>
<evidence type="ECO:0000313" key="3">
    <source>
        <dbReference type="Proteomes" id="UP001189429"/>
    </source>
</evidence>
<name>A0ABN9U2T4_9DINO</name>
<evidence type="ECO:0000256" key="1">
    <source>
        <dbReference type="SAM" id="MobiDB-lite"/>
    </source>
</evidence>
<reference evidence="2" key="1">
    <citation type="submission" date="2023-10" db="EMBL/GenBank/DDBJ databases">
        <authorList>
            <person name="Chen Y."/>
            <person name="Shah S."/>
            <person name="Dougan E. K."/>
            <person name="Thang M."/>
            <person name="Chan C."/>
        </authorList>
    </citation>
    <scope>NUCLEOTIDE SEQUENCE [LARGE SCALE GENOMIC DNA]</scope>
</reference>
<feature type="region of interest" description="Disordered" evidence="1">
    <location>
        <begin position="1"/>
        <end position="52"/>
    </location>
</feature>
<gene>
    <name evidence="2" type="ORF">PCOR1329_LOCUS44715</name>
</gene>
<comment type="caution">
    <text evidence="2">The sequence shown here is derived from an EMBL/GenBank/DDBJ whole genome shotgun (WGS) entry which is preliminary data.</text>
</comment>
<dbReference type="EMBL" id="CAUYUJ010015375">
    <property type="protein sequence ID" value="CAK0853125.1"/>
    <property type="molecule type" value="Genomic_DNA"/>
</dbReference>
<feature type="compositionally biased region" description="Basic residues" evidence="1">
    <location>
        <begin position="20"/>
        <end position="30"/>
    </location>
</feature>